<evidence type="ECO:0000313" key="4">
    <source>
        <dbReference type="Proteomes" id="UP001194468"/>
    </source>
</evidence>
<dbReference type="EMBL" id="WHUW01000020">
    <property type="protein sequence ID" value="KAF8436820.1"/>
    <property type="molecule type" value="Genomic_DNA"/>
</dbReference>
<sequence>MAEQLIPLKHPSAAERAFEEDLDPSHLADTVGAAGPFGSRPGHAPLRAQPFQKRPLAARRLPVWDTVRPPLEMALFPLAAIGYLAFCYTVHGKVIPVNTYGLYAVTPEHLATIKGGITTITIIIISIALYPVYNTVSNLKSEEFFRVLASQNHGVPLETINHISTPSFGNVDKMVAIWSHRCSHYYVLGIVASLLIWIVGTLAPGALTVDNVYADGDLMAFAIGAIPAQSVLNGTYPEEPASNAGWNSDTAASIAWAEIGLGVQYSFGIADTSEPEYAAYVVPLPLDLSTETSARWLSDVIGINPMCSWASTNLTAPVQVPVNSTSDFQQYLATAYLLDFNLDVQIVGSDLPTDTPFATVKDPTSSVTNHTTQVIPSDGSMVFLLGQCQSGPGCIHRSQVDVTLDLTGLNTTFTIAFTDQTWSMATLVCKPNLTIETREVRSNGHGLLTVQSLPAGRQLTRQGNLNAIQTPPLFSIATKSLTQSAGVLTGKRQSYGLGSQVQGQVLFGKTQFDNLPLIDAPFGTLVTIGPAPIEDITQGYAQVLQSSAKSYLAGYLGTAYVPGRISETEPVFAASIPNLAVASAGFALLAALIVLAHFRPSKGVQFTLVNVAAAVYGSELPEKFVQMKAEQAAASDVYGDIDEEVEGDRETDRALGKGKSPHDRDNAPDDQQGMLTDRRIFMRRRADGSPVLHMS</sequence>
<comment type="caution">
    <text evidence="3">The sequence shown here is derived from an EMBL/GenBank/DDBJ whole genome shotgun (WGS) entry which is preliminary data.</text>
</comment>
<keyword evidence="2" id="KW-0812">Transmembrane</keyword>
<proteinExistence type="predicted"/>
<evidence type="ECO:0000256" key="1">
    <source>
        <dbReference type="SAM" id="MobiDB-lite"/>
    </source>
</evidence>
<organism evidence="3 4">
    <name type="scientific">Boletus edulis BED1</name>
    <dbReference type="NCBI Taxonomy" id="1328754"/>
    <lineage>
        <taxon>Eukaryota</taxon>
        <taxon>Fungi</taxon>
        <taxon>Dikarya</taxon>
        <taxon>Basidiomycota</taxon>
        <taxon>Agaricomycotina</taxon>
        <taxon>Agaricomycetes</taxon>
        <taxon>Agaricomycetidae</taxon>
        <taxon>Boletales</taxon>
        <taxon>Boletineae</taxon>
        <taxon>Boletaceae</taxon>
        <taxon>Boletoideae</taxon>
        <taxon>Boletus</taxon>
    </lineage>
</organism>
<keyword evidence="4" id="KW-1185">Reference proteome</keyword>
<reference evidence="3" key="1">
    <citation type="submission" date="2019-10" db="EMBL/GenBank/DDBJ databases">
        <authorList>
            <consortium name="DOE Joint Genome Institute"/>
            <person name="Kuo A."/>
            <person name="Miyauchi S."/>
            <person name="Kiss E."/>
            <person name="Drula E."/>
            <person name="Kohler A."/>
            <person name="Sanchez-Garcia M."/>
            <person name="Andreopoulos B."/>
            <person name="Barry K.W."/>
            <person name="Bonito G."/>
            <person name="Buee M."/>
            <person name="Carver A."/>
            <person name="Chen C."/>
            <person name="Cichocki N."/>
            <person name="Clum A."/>
            <person name="Culley D."/>
            <person name="Crous P.W."/>
            <person name="Fauchery L."/>
            <person name="Girlanda M."/>
            <person name="Hayes R."/>
            <person name="Keri Z."/>
            <person name="LaButti K."/>
            <person name="Lipzen A."/>
            <person name="Lombard V."/>
            <person name="Magnuson J."/>
            <person name="Maillard F."/>
            <person name="Morin E."/>
            <person name="Murat C."/>
            <person name="Nolan M."/>
            <person name="Ohm R."/>
            <person name="Pangilinan J."/>
            <person name="Pereira M."/>
            <person name="Perotto S."/>
            <person name="Peter M."/>
            <person name="Riley R."/>
            <person name="Sitrit Y."/>
            <person name="Stielow B."/>
            <person name="Szollosi G."/>
            <person name="Zifcakova L."/>
            <person name="Stursova M."/>
            <person name="Spatafora J.W."/>
            <person name="Tedersoo L."/>
            <person name="Vaario L.-M."/>
            <person name="Yamada A."/>
            <person name="Yan M."/>
            <person name="Wang P."/>
            <person name="Xu J."/>
            <person name="Bruns T."/>
            <person name="Baldrian P."/>
            <person name="Vilgalys R."/>
            <person name="Henrissat B."/>
            <person name="Grigoriev I.V."/>
            <person name="Hibbett D."/>
            <person name="Nagy L.G."/>
            <person name="Martin F.M."/>
        </authorList>
    </citation>
    <scope>NUCLEOTIDE SEQUENCE</scope>
    <source>
        <strain evidence="3">BED1</strain>
    </source>
</reference>
<feature type="transmembrane region" description="Helical" evidence="2">
    <location>
        <begin position="183"/>
        <end position="203"/>
    </location>
</feature>
<feature type="region of interest" description="Disordered" evidence="1">
    <location>
        <begin position="638"/>
        <end position="695"/>
    </location>
</feature>
<keyword evidence="2" id="KW-0472">Membrane</keyword>
<gene>
    <name evidence="3" type="ORF">L210DRAFT_3505600</name>
</gene>
<accession>A0AAD4BQM1</accession>
<reference evidence="3" key="2">
    <citation type="journal article" date="2020" name="Nat. Commun.">
        <title>Large-scale genome sequencing of mycorrhizal fungi provides insights into the early evolution of symbiotic traits.</title>
        <authorList>
            <person name="Miyauchi S."/>
            <person name="Kiss E."/>
            <person name="Kuo A."/>
            <person name="Drula E."/>
            <person name="Kohler A."/>
            <person name="Sanchez-Garcia M."/>
            <person name="Morin E."/>
            <person name="Andreopoulos B."/>
            <person name="Barry K.W."/>
            <person name="Bonito G."/>
            <person name="Buee M."/>
            <person name="Carver A."/>
            <person name="Chen C."/>
            <person name="Cichocki N."/>
            <person name="Clum A."/>
            <person name="Culley D."/>
            <person name="Crous P.W."/>
            <person name="Fauchery L."/>
            <person name="Girlanda M."/>
            <person name="Hayes R.D."/>
            <person name="Keri Z."/>
            <person name="LaButti K."/>
            <person name="Lipzen A."/>
            <person name="Lombard V."/>
            <person name="Magnuson J."/>
            <person name="Maillard F."/>
            <person name="Murat C."/>
            <person name="Nolan M."/>
            <person name="Ohm R.A."/>
            <person name="Pangilinan J."/>
            <person name="Pereira M.F."/>
            <person name="Perotto S."/>
            <person name="Peter M."/>
            <person name="Pfister S."/>
            <person name="Riley R."/>
            <person name="Sitrit Y."/>
            <person name="Stielow J.B."/>
            <person name="Szollosi G."/>
            <person name="Zifcakova L."/>
            <person name="Stursova M."/>
            <person name="Spatafora J.W."/>
            <person name="Tedersoo L."/>
            <person name="Vaario L.M."/>
            <person name="Yamada A."/>
            <person name="Yan M."/>
            <person name="Wang P."/>
            <person name="Xu J."/>
            <person name="Bruns T."/>
            <person name="Baldrian P."/>
            <person name="Vilgalys R."/>
            <person name="Dunand C."/>
            <person name="Henrissat B."/>
            <person name="Grigoriev I.V."/>
            <person name="Hibbett D."/>
            <person name="Nagy L.G."/>
            <person name="Martin F.M."/>
        </authorList>
    </citation>
    <scope>NUCLEOTIDE SEQUENCE</scope>
    <source>
        <strain evidence="3">BED1</strain>
    </source>
</reference>
<dbReference type="AlphaFoldDB" id="A0AAD4BQM1"/>
<name>A0AAD4BQM1_BOLED</name>
<feature type="transmembrane region" description="Helical" evidence="2">
    <location>
        <begin position="74"/>
        <end position="91"/>
    </location>
</feature>
<evidence type="ECO:0000256" key="2">
    <source>
        <dbReference type="SAM" id="Phobius"/>
    </source>
</evidence>
<feature type="transmembrane region" description="Helical" evidence="2">
    <location>
        <begin position="111"/>
        <end position="133"/>
    </location>
</feature>
<feature type="compositionally biased region" description="Basic and acidic residues" evidence="1">
    <location>
        <begin position="676"/>
        <end position="687"/>
    </location>
</feature>
<evidence type="ECO:0000313" key="3">
    <source>
        <dbReference type="EMBL" id="KAF8436820.1"/>
    </source>
</evidence>
<feature type="compositionally biased region" description="Basic and acidic residues" evidence="1">
    <location>
        <begin position="648"/>
        <end position="667"/>
    </location>
</feature>
<protein>
    <submittedName>
        <fullName evidence="3">Uncharacterized protein</fullName>
    </submittedName>
</protein>
<dbReference type="Proteomes" id="UP001194468">
    <property type="component" value="Unassembled WGS sequence"/>
</dbReference>
<keyword evidence="2" id="KW-1133">Transmembrane helix</keyword>